<reference evidence="2" key="2">
    <citation type="submission" date="2014-05" db="EMBL/GenBank/DDBJ databases">
        <title>The genome sequences of chimpanzee malaria parasites reveal the path to human adaptation.</title>
        <authorList>
            <person name="Otto T.D."/>
            <person name="Rayner J.C."/>
            <person name="Boehme U."/>
            <person name="Pain A."/>
            <person name="Spottiswoode N."/>
            <person name="Sanders M."/>
            <person name="Quail M."/>
            <person name="Ollomo B."/>
            <person name="Renaud F."/>
            <person name="Thomas A.W."/>
            <person name="Prugnolle F."/>
            <person name="Conway D.J."/>
            <person name="Newbold C."/>
            <person name="Berriman M."/>
        </authorList>
    </citation>
    <scope>NUCLEOTIDE SEQUENCE [LARGE SCALE GENOMIC DNA]</scope>
    <source>
        <strain evidence="2">CDC</strain>
    </source>
</reference>
<dbReference type="VEuPathDB" id="PlasmoDB:PRG01_0900800"/>
<evidence type="ECO:0000256" key="1">
    <source>
        <dbReference type="SAM" id="SignalP"/>
    </source>
</evidence>
<organism evidence="2 3">
    <name type="scientific">Plasmodium reichenowi</name>
    <dbReference type="NCBI Taxonomy" id="5854"/>
    <lineage>
        <taxon>Eukaryota</taxon>
        <taxon>Sar</taxon>
        <taxon>Alveolata</taxon>
        <taxon>Apicomplexa</taxon>
        <taxon>Aconoidasida</taxon>
        <taxon>Haemosporida</taxon>
        <taxon>Plasmodiidae</taxon>
        <taxon>Plasmodium</taxon>
        <taxon>Plasmodium (Laverania)</taxon>
    </lineage>
</organism>
<evidence type="ECO:0000313" key="3">
    <source>
        <dbReference type="Proteomes" id="UP000027581"/>
    </source>
</evidence>
<feature type="signal peptide" evidence="1">
    <location>
        <begin position="1"/>
        <end position="20"/>
    </location>
</feature>
<dbReference type="VEuPathDB" id="PlasmoDB:PRCDC_0049300"/>
<feature type="chain" id="PRO_5001590072" evidence="1">
    <location>
        <begin position="21"/>
        <end position="335"/>
    </location>
</feature>
<gene>
    <name evidence="2" type="primary">RIF</name>
    <name evidence="2" type="ORF">PRCDC_0049300</name>
</gene>
<keyword evidence="3" id="KW-1185">Reference proteome</keyword>
<proteinExistence type="predicted"/>
<dbReference type="PhylomeDB" id="A0A060RQN6"/>
<dbReference type="Pfam" id="PF02009">
    <property type="entry name" value="RIFIN"/>
    <property type="match status" value="1"/>
</dbReference>
<protein>
    <submittedName>
        <fullName evidence="2">Rifin</fullName>
    </submittedName>
</protein>
<dbReference type="Proteomes" id="UP000027581">
    <property type="component" value="Unassembled WGS sequence"/>
</dbReference>
<dbReference type="AlphaFoldDB" id="A0A060RQN6"/>
<dbReference type="InterPro" id="IPR006373">
    <property type="entry name" value="VSA_Rifin"/>
</dbReference>
<sequence>MKVHYINILLFAFPLNILVSCPKNSYITSYTQDNKSTRTHRLLCECDLYMPNYNNDPEMQKVMENYNRYTSERFKEYDERMIKSRQKCKEQCDKDIQKILLKDKNEKELLQHFSALETNINTKDIPTCVCKKSMADKMEKTCLKCTQNLGGIVTPSSVVLGGIAELAISVWKPKAIADAIEAAKQAGIAKGLASGESMGLPKFIEVIKSTFFMDKVNVELLKSVFFEQNYDNFFNTATFIHGEYQKTSYVLYNNTNYPICKISDILGLGTNAGEPCVSQKYIIAGKVNEILSDVKKAAARKIIEVTTKETAAIEAAKKGAIDAASTQLYTTIGYS</sequence>
<dbReference type="NCBIfam" id="TIGR01477">
    <property type="entry name" value="RIFIN"/>
    <property type="match status" value="1"/>
</dbReference>
<name>A0A060RQN6_PLARE</name>
<dbReference type="EMBL" id="HG810534">
    <property type="protein sequence ID" value="CDO61859.1"/>
    <property type="molecule type" value="Genomic_DNA"/>
</dbReference>
<dbReference type="PROSITE" id="PS51257">
    <property type="entry name" value="PROKAR_LIPOPROTEIN"/>
    <property type="match status" value="1"/>
</dbReference>
<accession>A0A060RQN6</accession>
<keyword evidence="1" id="KW-0732">Signal</keyword>
<reference evidence="2" key="1">
    <citation type="submission" date="2014-01" db="EMBL/GenBank/DDBJ databases">
        <authorList>
            <person name="Aslett M."/>
        </authorList>
    </citation>
    <scope>NUCLEOTIDE SEQUENCE</scope>
    <source>
        <strain evidence="2">CDC</strain>
    </source>
</reference>
<feature type="non-terminal residue" evidence="2">
    <location>
        <position position="335"/>
    </location>
</feature>
<evidence type="ECO:0000313" key="2">
    <source>
        <dbReference type="EMBL" id="CDO61859.1"/>
    </source>
</evidence>